<organism evidence="2">
    <name type="scientific">marine sediment metagenome</name>
    <dbReference type="NCBI Taxonomy" id="412755"/>
    <lineage>
        <taxon>unclassified sequences</taxon>
        <taxon>metagenomes</taxon>
        <taxon>ecological metagenomes</taxon>
    </lineage>
</organism>
<dbReference type="PROSITE" id="PS00107">
    <property type="entry name" value="PROTEIN_KINASE_ATP"/>
    <property type="match status" value="1"/>
</dbReference>
<evidence type="ECO:0000313" key="2">
    <source>
        <dbReference type="EMBL" id="KKL16449.1"/>
    </source>
</evidence>
<dbReference type="GO" id="GO:0005524">
    <property type="term" value="F:ATP binding"/>
    <property type="evidence" value="ECO:0007669"/>
    <property type="project" value="InterPro"/>
</dbReference>
<name>A0A0F9B3E7_9ZZZZ</name>
<gene>
    <name evidence="2" type="ORF">LCGC14_2495490</name>
</gene>
<dbReference type="Pfam" id="PF00069">
    <property type="entry name" value="Pkinase"/>
    <property type="match status" value="1"/>
</dbReference>
<feature type="domain" description="Protein kinase" evidence="1">
    <location>
        <begin position="31"/>
        <end position="339"/>
    </location>
</feature>
<dbReference type="PROSITE" id="PS50011">
    <property type="entry name" value="PROTEIN_KINASE_DOM"/>
    <property type="match status" value="1"/>
</dbReference>
<dbReference type="AlphaFoldDB" id="A0A0F9B3E7"/>
<reference evidence="2" key="1">
    <citation type="journal article" date="2015" name="Nature">
        <title>Complex archaea that bridge the gap between prokaryotes and eukaryotes.</title>
        <authorList>
            <person name="Spang A."/>
            <person name="Saw J.H."/>
            <person name="Jorgensen S.L."/>
            <person name="Zaremba-Niedzwiedzka K."/>
            <person name="Martijn J."/>
            <person name="Lind A.E."/>
            <person name="van Eijk R."/>
            <person name="Schleper C."/>
            <person name="Guy L."/>
            <person name="Ettema T.J."/>
        </authorList>
    </citation>
    <scope>NUCLEOTIDE SEQUENCE</scope>
</reference>
<dbReference type="Gene3D" id="3.30.200.20">
    <property type="entry name" value="Phosphorylase Kinase, domain 1"/>
    <property type="match status" value="1"/>
</dbReference>
<accession>A0A0F9B3E7</accession>
<dbReference type="Gene3D" id="1.10.510.10">
    <property type="entry name" value="Transferase(Phosphotransferase) domain 1"/>
    <property type="match status" value="1"/>
</dbReference>
<protein>
    <recommendedName>
        <fullName evidence="1">Protein kinase domain-containing protein</fullName>
    </recommendedName>
</protein>
<dbReference type="GO" id="GO:0004672">
    <property type="term" value="F:protein kinase activity"/>
    <property type="evidence" value="ECO:0007669"/>
    <property type="project" value="InterPro"/>
</dbReference>
<dbReference type="EMBL" id="LAZR01039658">
    <property type="protein sequence ID" value="KKL16449.1"/>
    <property type="molecule type" value="Genomic_DNA"/>
</dbReference>
<dbReference type="InterPro" id="IPR017441">
    <property type="entry name" value="Protein_kinase_ATP_BS"/>
</dbReference>
<dbReference type="InterPro" id="IPR000719">
    <property type="entry name" value="Prot_kinase_dom"/>
</dbReference>
<proteinExistence type="predicted"/>
<evidence type="ECO:0000259" key="1">
    <source>
        <dbReference type="PROSITE" id="PS50011"/>
    </source>
</evidence>
<dbReference type="PANTHER" id="PTHR44167:SF24">
    <property type="entry name" value="SERINE_THREONINE-PROTEIN KINASE CHK2"/>
    <property type="match status" value="1"/>
</dbReference>
<dbReference type="PANTHER" id="PTHR44167">
    <property type="entry name" value="OVARIAN-SPECIFIC SERINE/THREONINE-PROTEIN KINASE LOK-RELATED"/>
    <property type="match status" value="1"/>
</dbReference>
<sequence>MAQKRKENKIKFELEKLKLIIFEGKDGGIYKITGGKLGSGGGGKVYRCEDSKGTKIALKLFARIKKPYNVNLARFKNEIDFSINSDHPNVLKAIDQGENSYETYKNLPFYIMPRAKCNLRKFSEITDLKNNPDEFKRILFEIIEGLIYIHDKGRTHEDDEEANYHRDIKPENILIMKENNRAVVADFGIAHLREELQVDGVETDPRKIPKNLKYYAPEENPDNRFDIFSLGYVIYEILTGEIPRGTGLNIHDKNPIYRALFDIIIEKMIKQDPDVRYGSFHEVKRDLKFYYERYLKDLEIPTDKMSDEEKSLFLSLLELDEDISNHLIGAISTLRNTRLPTRFSQSSHSITFICNFLNKLKEDFFKNVKILPKESEKLKNRLFKELSNLCNFFSNISI</sequence>
<dbReference type="InterPro" id="IPR011009">
    <property type="entry name" value="Kinase-like_dom_sf"/>
</dbReference>
<dbReference type="SMART" id="SM00220">
    <property type="entry name" value="S_TKc"/>
    <property type="match status" value="1"/>
</dbReference>
<comment type="caution">
    <text evidence="2">The sequence shown here is derived from an EMBL/GenBank/DDBJ whole genome shotgun (WGS) entry which is preliminary data.</text>
</comment>
<dbReference type="SUPFAM" id="SSF56112">
    <property type="entry name" value="Protein kinase-like (PK-like)"/>
    <property type="match status" value="1"/>
</dbReference>
<feature type="non-terminal residue" evidence="2">
    <location>
        <position position="398"/>
    </location>
</feature>